<dbReference type="EMBL" id="KZ613913">
    <property type="protein sequence ID" value="PMD50493.1"/>
    <property type="molecule type" value="Genomic_DNA"/>
</dbReference>
<dbReference type="OrthoDB" id="3508416at2759"/>
<feature type="compositionally biased region" description="Polar residues" evidence="1">
    <location>
        <begin position="153"/>
        <end position="163"/>
    </location>
</feature>
<evidence type="ECO:0000256" key="1">
    <source>
        <dbReference type="SAM" id="MobiDB-lite"/>
    </source>
</evidence>
<dbReference type="InParanoid" id="A0A2J6SIA6"/>
<sequence>MLGRHSRVSKLKEDASEEDIPDFTRQTSTANSRRLLGPTSAPRTGNFHPSNQTIPAEVHGNDGSDDDEGGVAVLSHPMKASTEVVHAPPARRAASSSSSSGQLVRTMTPKEVEGWAHTHNWVFLQSLSVSMAAHNLDADPQTPAIHHPMIASTLRTPSPNSPMAASPGPSYFISTGHRSTQTSLTTPDPSPASGQNPQSALTPTPHPFRPNNMVLERMGLQLVPPPQGLTGSNYLGRRHTPLNAREVEGLLDFENCALFLTKIPVEVTLPELFSVITTGAVFCLHINPANGIHTTMAAKLAFMAPEAAAAFLRQIQSPRGVILHGQPIQGRYNRNGYVRNENIWQSRVLEIVGPTPMMTLEYWTSHFSKFSEFELEAYRLASTNVDGVSFMQFRFARIDGQAQTCLQCIRTDPSLSGVVQARYGVDPCGSTAS</sequence>
<reference evidence="2 3" key="1">
    <citation type="submission" date="2016-04" db="EMBL/GenBank/DDBJ databases">
        <title>A degradative enzymes factory behind the ericoid mycorrhizal symbiosis.</title>
        <authorList>
            <consortium name="DOE Joint Genome Institute"/>
            <person name="Martino E."/>
            <person name="Morin E."/>
            <person name="Grelet G."/>
            <person name="Kuo A."/>
            <person name="Kohler A."/>
            <person name="Daghino S."/>
            <person name="Barry K."/>
            <person name="Choi C."/>
            <person name="Cichocki N."/>
            <person name="Clum A."/>
            <person name="Copeland A."/>
            <person name="Hainaut M."/>
            <person name="Haridas S."/>
            <person name="Labutti K."/>
            <person name="Lindquist E."/>
            <person name="Lipzen A."/>
            <person name="Khouja H.-R."/>
            <person name="Murat C."/>
            <person name="Ohm R."/>
            <person name="Olson A."/>
            <person name="Spatafora J."/>
            <person name="Veneault-Fourrey C."/>
            <person name="Henrissat B."/>
            <person name="Grigoriev I."/>
            <person name="Martin F."/>
            <person name="Perotto S."/>
        </authorList>
    </citation>
    <scope>NUCLEOTIDE SEQUENCE [LARGE SCALE GENOMIC DNA]</scope>
    <source>
        <strain evidence="2 3">E</strain>
    </source>
</reference>
<gene>
    <name evidence="2" type="ORF">K444DRAFT_621863</name>
</gene>
<evidence type="ECO:0000313" key="3">
    <source>
        <dbReference type="Proteomes" id="UP000235371"/>
    </source>
</evidence>
<dbReference type="GeneID" id="36590068"/>
<dbReference type="RefSeq" id="XP_024727397.1">
    <property type="nucleotide sequence ID" value="XM_024881991.1"/>
</dbReference>
<name>A0A2J6SIA6_9HELO</name>
<dbReference type="STRING" id="1095630.A0A2J6SIA6"/>
<feature type="region of interest" description="Disordered" evidence="1">
    <location>
        <begin position="152"/>
        <end position="210"/>
    </location>
</feature>
<proteinExistence type="predicted"/>
<feature type="region of interest" description="Disordered" evidence="1">
    <location>
        <begin position="84"/>
        <end position="104"/>
    </location>
</feature>
<organism evidence="2 3">
    <name type="scientific">Hyaloscypha bicolor E</name>
    <dbReference type="NCBI Taxonomy" id="1095630"/>
    <lineage>
        <taxon>Eukaryota</taxon>
        <taxon>Fungi</taxon>
        <taxon>Dikarya</taxon>
        <taxon>Ascomycota</taxon>
        <taxon>Pezizomycotina</taxon>
        <taxon>Leotiomycetes</taxon>
        <taxon>Helotiales</taxon>
        <taxon>Hyaloscyphaceae</taxon>
        <taxon>Hyaloscypha</taxon>
        <taxon>Hyaloscypha bicolor</taxon>
    </lineage>
</organism>
<feature type="region of interest" description="Disordered" evidence="1">
    <location>
        <begin position="1"/>
        <end position="72"/>
    </location>
</feature>
<protein>
    <recommendedName>
        <fullName evidence="4">RRM domain-containing protein</fullName>
    </recommendedName>
</protein>
<evidence type="ECO:0008006" key="4">
    <source>
        <dbReference type="Google" id="ProtNLM"/>
    </source>
</evidence>
<keyword evidence="3" id="KW-1185">Reference proteome</keyword>
<accession>A0A2J6SIA6</accession>
<feature type="compositionally biased region" description="Low complexity" evidence="1">
    <location>
        <begin position="87"/>
        <end position="100"/>
    </location>
</feature>
<feature type="compositionally biased region" description="Polar residues" evidence="1">
    <location>
        <begin position="41"/>
        <end position="54"/>
    </location>
</feature>
<dbReference type="Proteomes" id="UP000235371">
    <property type="component" value="Unassembled WGS sequence"/>
</dbReference>
<evidence type="ECO:0000313" key="2">
    <source>
        <dbReference type="EMBL" id="PMD50493.1"/>
    </source>
</evidence>
<feature type="compositionally biased region" description="Polar residues" evidence="1">
    <location>
        <begin position="172"/>
        <end position="202"/>
    </location>
</feature>
<dbReference type="AlphaFoldDB" id="A0A2J6SIA6"/>